<dbReference type="PANTHER" id="PTHR35046:SF9">
    <property type="entry name" value="RNA-DIRECTED DNA POLYMERASE"/>
    <property type="match status" value="1"/>
</dbReference>
<evidence type="ECO:0000313" key="3">
    <source>
        <dbReference type="Proteomes" id="UP000257109"/>
    </source>
</evidence>
<name>A0A371HB09_MUCPR</name>
<dbReference type="EMBL" id="QJKJ01003104">
    <property type="protein sequence ID" value="RDX99936.1"/>
    <property type="molecule type" value="Genomic_DNA"/>
</dbReference>
<reference evidence="2" key="1">
    <citation type="submission" date="2018-05" db="EMBL/GenBank/DDBJ databases">
        <title>Draft genome of Mucuna pruriens seed.</title>
        <authorList>
            <person name="Nnadi N.E."/>
            <person name="Vos R."/>
            <person name="Hasami M.H."/>
            <person name="Devisetty U.K."/>
            <person name="Aguiy J.C."/>
        </authorList>
    </citation>
    <scope>NUCLEOTIDE SEQUENCE [LARGE SCALE GENOMIC DNA]</scope>
    <source>
        <strain evidence="2">JCA_2017</strain>
    </source>
</reference>
<organism evidence="2 3">
    <name type="scientific">Mucuna pruriens</name>
    <name type="common">Velvet bean</name>
    <name type="synonym">Dolichos pruriens</name>
    <dbReference type="NCBI Taxonomy" id="157652"/>
    <lineage>
        <taxon>Eukaryota</taxon>
        <taxon>Viridiplantae</taxon>
        <taxon>Streptophyta</taxon>
        <taxon>Embryophyta</taxon>
        <taxon>Tracheophyta</taxon>
        <taxon>Spermatophyta</taxon>
        <taxon>Magnoliopsida</taxon>
        <taxon>eudicotyledons</taxon>
        <taxon>Gunneridae</taxon>
        <taxon>Pentapetalae</taxon>
        <taxon>rosids</taxon>
        <taxon>fabids</taxon>
        <taxon>Fabales</taxon>
        <taxon>Fabaceae</taxon>
        <taxon>Papilionoideae</taxon>
        <taxon>50 kb inversion clade</taxon>
        <taxon>NPAAA clade</taxon>
        <taxon>indigoferoid/millettioid clade</taxon>
        <taxon>Phaseoleae</taxon>
        <taxon>Mucuna</taxon>
    </lineage>
</organism>
<feature type="region of interest" description="Disordered" evidence="1">
    <location>
        <begin position="94"/>
        <end position="129"/>
    </location>
</feature>
<dbReference type="AlphaFoldDB" id="A0A371HB09"/>
<dbReference type="PANTHER" id="PTHR35046">
    <property type="entry name" value="ZINC KNUCKLE (CCHC-TYPE) FAMILY PROTEIN"/>
    <property type="match status" value="1"/>
</dbReference>
<keyword evidence="3" id="KW-1185">Reference proteome</keyword>
<protein>
    <submittedName>
        <fullName evidence="2">Uncharacterized protein</fullName>
    </submittedName>
</protein>
<evidence type="ECO:0000256" key="1">
    <source>
        <dbReference type="SAM" id="MobiDB-lite"/>
    </source>
</evidence>
<comment type="caution">
    <text evidence="2">The sequence shown here is derived from an EMBL/GenBank/DDBJ whole genome shotgun (WGS) entry which is preliminary data.</text>
</comment>
<dbReference type="Proteomes" id="UP000257109">
    <property type="component" value="Unassembled WGS sequence"/>
</dbReference>
<feature type="non-terminal residue" evidence="2">
    <location>
        <position position="1"/>
    </location>
</feature>
<dbReference type="OrthoDB" id="1194186at2759"/>
<gene>
    <name evidence="2" type="ORF">CR513_16930</name>
</gene>
<feature type="compositionally biased region" description="Low complexity" evidence="1">
    <location>
        <begin position="111"/>
        <end position="121"/>
    </location>
</feature>
<accession>A0A371HB09</accession>
<feature type="compositionally biased region" description="Basic and acidic residues" evidence="1">
    <location>
        <begin position="94"/>
        <end position="110"/>
    </location>
</feature>
<proteinExistence type="predicted"/>
<evidence type="ECO:0000313" key="2">
    <source>
        <dbReference type="EMBL" id="RDX99936.1"/>
    </source>
</evidence>
<sequence>MEVAFVRAQLFEFKEATMARSLHGFNREVQDIVELYHYTSLANLVHQANMVELLLKRHQASKKSYPSSSWNIKGFKWLGKKYIASQYPNRRTMVLRDDGSMESKSSHEDSSSCSEVKSSSDGSHDKDDLLMERRLMNNLVGEDV</sequence>